<feature type="region of interest" description="Disordered" evidence="1">
    <location>
        <begin position="1"/>
        <end position="26"/>
    </location>
</feature>
<name>A0A3N4LHZ3_9PEZI</name>
<keyword evidence="3" id="KW-1185">Reference proteome</keyword>
<protein>
    <submittedName>
        <fullName evidence="2">Uncharacterized protein</fullName>
    </submittedName>
</protein>
<organism evidence="2 3">
    <name type="scientific">Terfezia boudieri ATCC MYA-4762</name>
    <dbReference type="NCBI Taxonomy" id="1051890"/>
    <lineage>
        <taxon>Eukaryota</taxon>
        <taxon>Fungi</taxon>
        <taxon>Dikarya</taxon>
        <taxon>Ascomycota</taxon>
        <taxon>Pezizomycotina</taxon>
        <taxon>Pezizomycetes</taxon>
        <taxon>Pezizales</taxon>
        <taxon>Pezizaceae</taxon>
        <taxon>Terfezia</taxon>
    </lineage>
</organism>
<evidence type="ECO:0000313" key="2">
    <source>
        <dbReference type="EMBL" id="RPB21099.1"/>
    </source>
</evidence>
<dbReference type="InParanoid" id="A0A3N4LHZ3"/>
<accession>A0A3N4LHZ3</accession>
<evidence type="ECO:0000256" key="1">
    <source>
        <dbReference type="SAM" id="MobiDB-lite"/>
    </source>
</evidence>
<dbReference type="AlphaFoldDB" id="A0A3N4LHZ3"/>
<gene>
    <name evidence="2" type="ORF">L211DRAFT_461096</name>
</gene>
<reference evidence="2 3" key="1">
    <citation type="journal article" date="2018" name="Nat. Ecol. Evol.">
        <title>Pezizomycetes genomes reveal the molecular basis of ectomycorrhizal truffle lifestyle.</title>
        <authorList>
            <person name="Murat C."/>
            <person name="Payen T."/>
            <person name="Noel B."/>
            <person name="Kuo A."/>
            <person name="Morin E."/>
            <person name="Chen J."/>
            <person name="Kohler A."/>
            <person name="Krizsan K."/>
            <person name="Balestrini R."/>
            <person name="Da Silva C."/>
            <person name="Montanini B."/>
            <person name="Hainaut M."/>
            <person name="Levati E."/>
            <person name="Barry K.W."/>
            <person name="Belfiori B."/>
            <person name="Cichocki N."/>
            <person name="Clum A."/>
            <person name="Dockter R.B."/>
            <person name="Fauchery L."/>
            <person name="Guy J."/>
            <person name="Iotti M."/>
            <person name="Le Tacon F."/>
            <person name="Lindquist E.A."/>
            <person name="Lipzen A."/>
            <person name="Malagnac F."/>
            <person name="Mello A."/>
            <person name="Molinier V."/>
            <person name="Miyauchi S."/>
            <person name="Poulain J."/>
            <person name="Riccioni C."/>
            <person name="Rubini A."/>
            <person name="Sitrit Y."/>
            <person name="Splivallo R."/>
            <person name="Traeger S."/>
            <person name="Wang M."/>
            <person name="Zifcakova L."/>
            <person name="Wipf D."/>
            <person name="Zambonelli A."/>
            <person name="Paolocci F."/>
            <person name="Nowrousian M."/>
            <person name="Ottonello S."/>
            <person name="Baldrian P."/>
            <person name="Spatafora J.W."/>
            <person name="Henrissat B."/>
            <person name="Nagy L.G."/>
            <person name="Aury J.M."/>
            <person name="Wincker P."/>
            <person name="Grigoriev I.V."/>
            <person name="Bonfante P."/>
            <person name="Martin F.M."/>
        </authorList>
    </citation>
    <scope>NUCLEOTIDE SEQUENCE [LARGE SCALE GENOMIC DNA]</scope>
    <source>
        <strain evidence="2 3">ATCC MYA-4762</strain>
    </source>
</reference>
<sequence>MLTLAFPDPPTTLDEETDEGKGTDDDYRIEDDLNQYREGCSCYSMEPEMGRVSRIWQHVFRGPHTWVSKDTSFAGSHGTSNPPQHQTFTWPMYLACQPDYCQPSAQAFRSKRRAASPPANISSLVCPRNFRHNAGLPVLLHSQPCVHLD</sequence>
<dbReference type="EMBL" id="ML121564">
    <property type="protein sequence ID" value="RPB21099.1"/>
    <property type="molecule type" value="Genomic_DNA"/>
</dbReference>
<dbReference type="Proteomes" id="UP000267821">
    <property type="component" value="Unassembled WGS sequence"/>
</dbReference>
<proteinExistence type="predicted"/>
<evidence type="ECO:0000313" key="3">
    <source>
        <dbReference type="Proteomes" id="UP000267821"/>
    </source>
</evidence>